<dbReference type="EMBL" id="MWQO01000036">
    <property type="protein sequence ID" value="THD09760.1"/>
    <property type="molecule type" value="Genomic_DNA"/>
</dbReference>
<dbReference type="STRING" id="993689.GCA_002077135_01303"/>
<evidence type="ECO:0000313" key="6">
    <source>
        <dbReference type="EMBL" id="THD09760.1"/>
    </source>
</evidence>
<dbReference type="Pfam" id="PF06835">
    <property type="entry name" value="LptC"/>
    <property type="match status" value="1"/>
</dbReference>
<reference evidence="6 7" key="1">
    <citation type="submission" date="2017-02" db="EMBL/GenBank/DDBJ databases">
        <title>Whole genome sequencing of Metallibacterium scheffleri DSM 24874 (T).</title>
        <authorList>
            <person name="Kumar S."/>
            <person name="Patil P."/>
            <person name="Patil P.B."/>
        </authorList>
    </citation>
    <scope>NUCLEOTIDE SEQUENCE [LARGE SCALE GENOMIC DNA]</scope>
    <source>
        <strain evidence="6 7">DSM 24874</strain>
    </source>
</reference>
<evidence type="ECO:0000256" key="4">
    <source>
        <dbReference type="ARBA" id="ARBA00022989"/>
    </source>
</evidence>
<evidence type="ECO:0000313" key="7">
    <source>
        <dbReference type="Proteomes" id="UP000307749"/>
    </source>
</evidence>
<dbReference type="GO" id="GO:0017089">
    <property type="term" value="F:glycolipid transfer activity"/>
    <property type="evidence" value="ECO:0007669"/>
    <property type="project" value="TreeGrafter"/>
</dbReference>
<dbReference type="RefSeq" id="WP_081126603.1">
    <property type="nucleotide sequence ID" value="NZ_DAHXOC010000009.1"/>
</dbReference>
<protein>
    <submittedName>
        <fullName evidence="6">LPS export ABC transporter periplasmic protein LptC</fullName>
    </submittedName>
</protein>
<keyword evidence="4" id="KW-1133">Transmembrane helix</keyword>
<dbReference type="GO" id="GO:0005886">
    <property type="term" value="C:plasma membrane"/>
    <property type="evidence" value="ECO:0007669"/>
    <property type="project" value="InterPro"/>
</dbReference>
<dbReference type="AlphaFoldDB" id="A0A4S3KLZ4"/>
<dbReference type="Proteomes" id="UP000307749">
    <property type="component" value="Unassembled WGS sequence"/>
</dbReference>
<evidence type="ECO:0000256" key="3">
    <source>
        <dbReference type="ARBA" id="ARBA00022692"/>
    </source>
</evidence>
<dbReference type="PANTHER" id="PTHR37481">
    <property type="entry name" value="LIPOPOLYSACCHARIDE EXPORT SYSTEM PROTEIN LPTC"/>
    <property type="match status" value="1"/>
</dbReference>
<dbReference type="PANTHER" id="PTHR37481:SF1">
    <property type="entry name" value="LIPOPOLYSACCHARIDE EXPORT SYSTEM PROTEIN LPTC"/>
    <property type="match status" value="1"/>
</dbReference>
<dbReference type="NCBIfam" id="TIGR04409">
    <property type="entry name" value="LptC_YrbK"/>
    <property type="match status" value="1"/>
</dbReference>
<gene>
    <name evidence="6" type="ORF">B1806_10565</name>
</gene>
<comment type="caution">
    <text evidence="6">The sequence shown here is derived from an EMBL/GenBank/DDBJ whole genome shotgun (WGS) entry which is preliminary data.</text>
</comment>
<keyword evidence="5" id="KW-0472">Membrane</keyword>
<name>A0A4S3KLZ4_9GAMM</name>
<dbReference type="OrthoDB" id="5973594at2"/>
<keyword evidence="1" id="KW-1003">Cell membrane</keyword>
<keyword evidence="2" id="KW-0997">Cell inner membrane</keyword>
<keyword evidence="7" id="KW-1185">Reference proteome</keyword>
<dbReference type="InterPro" id="IPR010664">
    <property type="entry name" value="LipoPS_assembly_LptC-rel"/>
</dbReference>
<dbReference type="GO" id="GO:0030288">
    <property type="term" value="C:outer membrane-bounded periplasmic space"/>
    <property type="evidence" value="ECO:0007669"/>
    <property type="project" value="TreeGrafter"/>
</dbReference>
<sequence length="192" mass="21041">MSRRMLLALFVLGMAAALTQLALWWLTPPPPPSTFAGPPRSSYTLYDFHLTALGDDGRPALFLRAPQLDRRNGDDALYINAPRFVLPQNNGPAWQGHSRFGWVNAQGTELKLLGDVHMLQPAVDGGPPSTITSHDITAWPREHRLASAARTEIQQPNATLVGIGFRANTATRTLELLDDVHGTFLPTTHHAP</sequence>
<evidence type="ECO:0000256" key="2">
    <source>
        <dbReference type="ARBA" id="ARBA00022519"/>
    </source>
</evidence>
<organism evidence="6 7">
    <name type="scientific">Metallibacterium scheffleri</name>
    <dbReference type="NCBI Taxonomy" id="993689"/>
    <lineage>
        <taxon>Bacteria</taxon>
        <taxon>Pseudomonadati</taxon>
        <taxon>Pseudomonadota</taxon>
        <taxon>Gammaproteobacteria</taxon>
        <taxon>Lysobacterales</taxon>
        <taxon>Rhodanobacteraceae</taxon>
        <taxon>Metallibacterium</taxon>
    </lineage>
</organism>
<evidence type="ECO:0000256" key="5">
    <source>
        <dbReference type="ARBA" id="ARBA00023136"/>
    </source>
</evidence>
<keyword evidence="3" id="KW-0812">Transmembrane</keyword>
<dbReference type="GO" id="GO:0015221">
    <property type="term" value="F:lipopolysaccharide transmembrane transporter activity"/>
    <property type="evidence" value="ECO:0007669"/>
    <property type="project" value="InterPro"/>
</dbReference>
<proteinExistence type="predicted"/>
<evidence type="ECO:0000256" key="1">
    <source>
        <dbReference type="ARBA" id="ARBA00022475"/>
    </source>
</evidence>
<dbReference type="InterPro" id="IPR052363">
    <property type="entry name" value="LPS_export_LptC"/>
</dbReference>
<accession>A0A4S3KLZ4</accession>
<dbReference type="Gene3D" id="2.60.450.10">
    <property type="entry name" value="Lipopolysaccharide (LPS) transport protein A like domain"/>
    <property type="match status" value="1"/>
</dbReference>
<dbReference type="InterPro" id="IPR026265">
    <property type="entry name" value="LptC"/>
</dbReference>